<proteinExistence type="predicted"/>
<organism evidence="2">
    <name type="scientific">Arundo donax</name>
    <name type="common">Giant reed</name>
    <name type="synonym">Donax arundinaceus</name>
    <dbReference type="NCBI Taxonomy" id="35708"/>
    <lineage>
        <taxon>Eukaryota</taxon>
        <taxon>Viridiplantae</taxon>
        <taxon>Streptophyta</taxon>
        <taxon>Embryophyta</taxon>
        <taxon>Tracheophyta</taxon>
        <taxon>Spermatophyta</taxon>
        <taxon>Magnoliopsida</taxon>
        <taxon>Liliopsida</taxon>
        <taxon>Poales</taxon>
        <taxon>Poaceae</taxon>
        <taxon>PACMAD clade</taxon>
        <taxon>Arundinoideae</taxon>
        <taxon>Arundineae</taxon>
        <taxon>Arundo</taxon>
    </lineage>
</organism>
<keyword evidence="1" id="KW-0812">Transmembrane</keyword>
<protein>
    <submittedName>
        <fullName evidence="2">Uncharacterized protein</fullName>
    </submittedName>
</protein>
<dbReference type="AlphaFoldDB" id="A0A0A9CIZ5"/>
<feature type="transmembrane region" description="Helical" evidence="1">
    <location>
        <begin position="9"/>
        <end position="28"/>
    </location>
</feature>
<name>A0A0A9CIZ5_ARUDO</name>
<keyword evidence="1" id="KW-1133">Transmembrane helix</keyword>
<reference evidence="2" key="1">
    <citation type="submission" date="2014-09" db="EMBL/GenBank/DDBJ databases">
        <authorList>
            <person name="Magalhaes I.L.F."/>
            <person name="Oliveira U."/>
            <person name="Santos F.R."/>
            <person name="Vidigal T.H.D.A."/>
            <person name="Brescovit A.D."/>
            <person name="Santos A.J."/>
        </authorList>
    </citation>
    <scope>NUCLEOTIDE SEQUENCE</scope>
    <source>
        <tissue evidence="2">Shoot tissue taken approximately 20 cm above the soil surface</tissue>
    </source>
</reference>
<keyword evidence="1" id="KW-0472">Membrane</keyword>
<accession>A0A0A9CIZ5</accession>
<sequence length="39" mass="4475">MLNHFICSFLNFSLLYMTFIVAGNPAFFEPLFTRASLSN</sequence>
<evidence type="ECO:0000256" key="1">
    <source>
        <dbReference type="SAM" id="Phobius"/>
    </source>
</evidence>
<reference evidence="2" key="2">
    <citation type="journal article" date="2015" name="Data Brief">
        <title>Shoot transcriptome of the giant reed, Arundo donax.</title>
        <authorList>
            <person name="Barrero R.A."/>
            <person name="Guerrero F.D."/>
            <person name="Moolhuijzen P."/>
            <person name="Goolsby J.A."/>
            <person name="Tidwell J."/>
            <person name="Bellgard S.E."/>
            <person name="Bellgard M.I."/>
        </authorList>
    </citation>
    <scope>NUCLEOTIDE SEQUENCE</scope>
    <source>
        <tissue evidence="2">Shoot tissue taken approximately 20 cm above the soil surface</tissue>
    </source>
</reference>
<dbReference type="EMBL" id="GBRH01223467">
    <property type="protein sequence ID" value="JAD74428.1"/>
    <property type="molecule type" value="Transcribed_RNA"/>
</dbReference>
<evidence type="ECO:0000313" key="2">
    <source>
        <dbReference type="EMBL" id="JAD74428.1"/>
    </source>
</evidence>